<dbReference type="AlphaFoldDB" id="A0A3E0DYL9"/>
<organism evidence="1 2">
    <name type="scientific">Algoriphagus antarcticus</name>
    <dbReference type="NCBI Taxonomy" id="238540"/>
    <lineage>
        <taxon>Bacteria</taxon>
        <taxon>Pseudomonadati</taxon>
        <taxon>Bacteroidota</taxon>
        <taxon>Cytophagia</taxon>
        <taxon>Cytophagales</taxon>
        <taxon>Cyclobacteriaceae</taxon>
        <taxon>Algoriphagus</taxon>
    </lineage>
</organism>
<name>A0A3E0DYL9_9BACT</name>
<accession>A0A3E0DYL9</accession>
<dbReference type="InterPro" id="IPR032710">
    <property type="entry name" value="NTF2-like_dom_sf"/>
</dbReference>
<proteinExistence type="predicted"/>
<protein>
    <recommendedName>
        <fullName evidence="3">SnoaL-like protein</fullName>
    </recommendedName>
</protein>
<comment type="caution">
    <text evidence="1">The sequence shown here is derived from an EMBL/GenBank/DDBJ whole genome shotgun (WGS) entry which is preliminary data.</text>
</comment>
<reference evidence="1 2" key="1">
    <citation type="submission" date="2018-08" db="EMBL/GenBank/DDBJ databases">
        <title>Genomic Encyclopedia of Archaeal and Bacterial Type Strains, Phase II (KMG-II): from individual species to whole genera.</title>
        <authorList>
            <person name="Goeker M."/>
        </authorList>
    </citation>
    <scope>NUCLEOTIDE SEQUENCE [LARGE SCALE GENOMIC DNA]</scope>
    <source>
        <strain evidence="1 2">DSM 15986</strain>
    </source>
</reference>
<evidence type="ECO:0000313" key="1">
    <source>
        <dbReference type="EMBL" id="REG91051.1"/>
    </source>
</evidence>
<keyword evidence="2" id="KW-1185">Reference proteome</keyword>
<sequence>MLEEVQLIWNKVNSKFLNFYNPIRMKNFLLLGLLLMAIGCTSKTKYTQQSPEIDIVKSIIGNYVNGEWDEYAAHYAEGATVFFNTTEENPSSIQEIIAGQKLSIEPLSSYSFVRDKEELEMVLTDEGETWVNYWGLWKGTIAANNKTFEMPVHITSQFVDGKIVKTFGYWESAPMQIELMKIQEAAAEMAEIETPE</sequence>
<gene>
    <name evidence="1" type="ORF">C8N25_105163</name>
</gene>
<dbReference type="SUPFAM" id="SSF54427">
    <property type="entry name" value="NTF2-like"/>
    <property type="match status" value="1"/>
</dbReference>
<evidence type="ECO:0008006" key="3">
    <source>
        <dbReference type="Google" id="ProtNLM"/>
    </source>
</evidence>
<evidence type="ECO:0000313" key="2">
    <source>
        <dbReference type="Proteomes" id="UP000256405"/>
    </source>
</evidence>
<dbReference type="Proteomes" id="UP000256405">
    <property type="component" value="Unassembled WGS sequence"/>
</dbReference>
<dbReference type="Gene3D" id="3.10.450.50">
    <property type="match status" value="1"/>
</dbReference>
<dbReference type="EMBL" id="QUNF01000005">
    <property type="protein sequence ID" value="REG91051.1"/>
    <property type="molecule type" value="Genomic_DNA"/>
</dbReference>